<gene>
    <name evidence="1" type="ORF">GALL_376850</name>
</gene>
<accession>A0A1J5QXF6</accession>
<dbReference type="AlphaFoldDB" id="A0A1J5QXF6"/>
<sequence length="109" mass="12403">MRQQARQVAYLVGLFVYFLGQQFGQQFFPADRHCAHFSDDDARGEIGEVQRVLVRQACHHACGKRGDDRVAGSGDVEHLSRHRRDVLGESFLNQRDAFFAARDGQKVQL</sequence>
<name>A0A1J5QXF6_9ZZZZ</name>
<proteinExistence type="predicted"/>
<comment type="caution">
    <text evidence="1">The sequence shown here is derived from an EMBL/GenBank/DDBJ whole genome shotgun (WGS) entry which is preliminary data.</text>
</comment>
<reference evidence="1" key="1">
    <citation type="submission" date="2016-10" db="EMBL/GenBank/DDBJ databases">
        <title>Sequence of Gallionella enrichment culture.</title>
        <authorList>
            <person name="Poehlein A."/>
            <person name="Muehling M."/>
            <person name="Daniel R."/>
        </authorList>
    </citation>
    <scope>NUCLEOTIDE SEQUENCE</scope>
</reference>
<dbReference type="EMBL" id="MLJW01001044">
    <property type="protein sequence ID" value="OIQ80565.1"/>
    <property type="molecule type" value="Genomic_DNA"/>
</dbReference>
<organism evidence="1">
    <name type="scientific">mine drainage metagenome</name>
    <dbReference type="NCBI Taxonomy" id="410659"/>
    <lineage>
        <taxon>unclassified sequences</taxon>
        <taxon>metagenomes</taxon>
        <taxon>ecological metagenomes</taxon>
    </lineage>
</organism>
<protein>
    <submittedName>
        <fullName evidence="1">Uncharacterized protein</fullName>
    </submittedName>
</protein>
<evidence type="ECO:0000313" key="1">
    <source>
        <dbReference type="EMBL" id="OIQ80565.1"/>
    </source>
</evidence>